<proteinExistence type="predicted"/>
<evidence type="ECO:0000256" key="1">
    <source>
        <dbReference type="SAM" id="MobiDB-lite"/>
    </source>
</evidence>
<dbReference type="EMBL" id="JBECZB010000004">
    <property type="protein sequence ID" value="MEQ3510614.1"/>
    <property type="molecule type" value="Genomic_DNA"/>
</dbReference>
<comment type="caution">
    <text evidence="2">The sequence shown here is derived from an EMBL/GenBank/DDBJ whole genome shotgun (WGS) entry which is preliminary data.</text>
</comment>
<dbReference type="Proteomes" id="UP001447151">
    <property type="component" value="Unassembled WGS sequence"/>
</dbReference>
<accession>A0ABV1JJE0</accession>
<protein>
    <submittedName>
        <fullName evidence="2">Uncharacterized protein</fullName>
    </submittedName>
</protein>
<keyword evidence="3" id="KW-1185">Reference proteome</keyword>
<evidence type="ECO:0000313" key="3">
    <source>
        <dbReference type="Proteomes" id="UP001447151"/>
    </source>
</evidence>
<sequence>MQKEAVIVAPAAAAPKIAAKLAAHPTPPVPQKCRLKPHMPPSDQRNPAQQQAATPYPDRALL</sequence>
<name>A0ABV1JJE0_NEIPO</name>
<feature type="compositionally biased region" description="Polar residues" evidence="1">
    <location>
        <begin position="43"/>
        <end position="53"/>
    </location>
</feature>
<feature type="region of interest" description="Disordered" evidence="1">
    <location>
        <begin position="23"/>
        <end position="62"/>
    </location>
</feature>
<gene>
    <name evidence="2" type="ORF">ABM124_04660</name>
</gene>
<reference evidence="2 3" key="1">
    <citation type="submission" date="2024-05" db="EMBL/GenBank/DDBJ databases">
        <authorList>
            <person name="Matzinger S.R."/>
            <person name="Bankers L."/>
            <person name="Rossheim A."/>
            <person name="Hetherington-Rauth M.C."/>
            <person name="Smith A."/>
            <person name="Baird S."/>
            <person name="Polanco D."/>
        </authorList>
    </citation>
    <scope>NUCLEOTIDE SEQUENCE [LARGE SCALE GENOMIC DNA]</scope>
    <source>
        <strain evidence="2 3">2024CJ-00066</strain>
    </source>
</reference>
<organism evidence="2 3">
    <name type="scientific">Neisseria polysaccharea</name>
    <dbReference type="NCBI Taxonomy" id="489"/>
    <lineage>
        <taxon>Bacteria</taxon>
        <taxon>Pseudomonadati</taxon>
        <taxon>Pseudomonadota</taxon>
        <taxon>Betaproteobacteria</taxon>
        <taxon>Neisseriales</taxon>
        <taxon>Neisseriaceae</taxon>
        <taxon>Neisseria</taxon>
    </lineage>
</organism>
<evidence type="ECO:0000313" key="2">
    <source>
        <dbReference type="EMBL" id="MEQ3510614.1"/>
    </source>
</evidence>
<dbReference type="RefSeq" id="WP_349272727.1">
    <property type="nucleotide sequence ID" value="NZ_JBECZB010000004.1"/>
</dbReference>